<dbReference type="Pfam" id="PF03737">
    <property type="entry name" value="RraA-like"/>
    <property type="match status" value="1"/>
</dbReference>
<dbReference type="CDD" id="cd16841">
    <property type="entry name" value="RraA_family"/>
    <property type="match status" value="1"/>
</dbReference>
<dbReference type="GO" id="GO:0008948">
    <property type="term" value="F:oxaloacetate decarboxylase activity"/>
    <property type="evidence" value="ECO:0007669"/>
    <property type="project" value="TreeGrafter"/>
</dbReference>
<accession>A0A1V6TSE8</accession>
<feature type="binding site" evidence="1">
    <location>
        <position position="117"/>
    </location>
    <ligand>
        <name>substrate</name>
    </ligand>
</feature>
<name>A0A1V6TSE8_9EURO</name>
<dbReference type="GO" id="GO:0047443">
    <property type="term" value="F:4-hydroxy-4-methyl-2-oxoglutarate aldolase activity"/>
    <property type="evidence" value="ECO:0007669"/>
    <property type="project" value="TreeGrafter"/>
</dbReference>
<dbReference type="InterPro" id="IPR036704">
    <property type="entry name" value="RraA/RraA-like_sf"/>
</dbReference>
<feature type="binding site" evidence="1">
    <location>
        <begin position="95"/>
        <end position="98"/>
    </location>
    <ligand>
        <name>substrate</name>
    </ligand>
</feature>
<comment type="caution">
    <text evidence="2">The sequence shown here is derived from an EMBL/GenBank/DDBJ whole genome shotgun (WGS) entry which is preliminary data.</text>
</comment>
<dbReference type="EMBL" id="MLKD01000003">
    <property type="protein sequence ID" value="OQE28820.1"/>
    <property type="molecule type" value="Genomic_DNA"/>
</dbReference>
<keyword evidence="1" id="KW-0460">Magnesium</keyword>
<dbReference type="SUPFAM" id="SSF89562">
    <property type="entry name" value="RraA-like"/>
    <property type="match status" value="1"/>
</dbReference>
<keyword evidence="3" id="KW-1185">Reference proteome</keyword>
<dbReference type="Proteomes" id="UP000191285">
    <property type="component" value="Unassembled WGS sequence"/>
</dbReference>
<organism evidence="2 3">
    <name type="scientific">Penicillium steckii</name>
    <dbReference type="NCBI Taxonomy" id="303698"/>
    <lineage>
        <taxon>Eukaryota</taxon>
        <taxon>Fungi</taxon>
        <taxon>Dikarya</taxon>
        <taxon>Ascomycota</taxon>
        <taxon>Pezizomycotina</taxon>
        <taxon>Eurotiomycetes</taxon>
        <taxon>Eurotiomycetidae</taxon>
        <taxon>Eurotiales</taxon>
        <taxon>Aspergillaceae</taxon>
        <taxon>Penicillium</taxon>
    </lineage>
</organism>
<dbReference type="AlphaFoldDB" id="A0A1V6TSE8"/>
<evidence type="ECO:0000313" key="3">
    <source>
        <dbReference type="Proteomes" id="UP000191285"/>
    </source>
</evidence>
<dbReference type="PANTHER" id="PTHR33254">
    <property type="entry name" value="4-HYDROXY-4-METHYL-2-OXOGLUTARATE ALDOLASE 3-RELATED"/>
    <property type="match status" value="1"/>
</dbReference>
<comment type="cofactor">
    <cofactor evidence="1">
        <name>Mg(2+)</name>
        <dbReference type="ChEBI" id="CHEBI:18420"/>
    </cofactor>
</comment>
<reference evidence="3" key="1">
    <citation type="journal article" date="2017" name="Nat. Microbiol.">
        <title>Global analysis of biosynthetic gene clusters reveals vast potential of secondary metabolite production in Penicillium species.</title>
        <authorList>
            <person name="Nielsen J.C."/>
            <person name="Grijseels S."/>
            <person name="Prigent S."/>
            <person name="Ji B."/>
            <person name="Dainat J."/>
            <person name="Nielsen K.F."/>
            <person name="Frisvad J.C."/>
            <person name="Workman M."/>
            <person name="Nielsen J."/>
        </authorList>
    </citation>
    <scope>NUCLEOTIDE SEQUENCE [LARGE SCALE GENOMIC DNA]</scope>
    <source>
        <strain evidence="3">IBT 24891</strain>
    </source>
</reference>
<keyword evidence="1" id="KW-0479">Metal-binding</keyword>
<dbReference type="InterPro" id="IPR005493">
    <property type="entry name" value="RraA/RraA-like"/>
</dbReference>
<feature type="binding site" evidence="1">
    <location>
        <position position="118"/>
    </location>
    <ligand>
        <name>Mg(2+)</name>
        <dbReference type="ChEBI" id="CHEBI:18420"/>
    </ligand>
</feature>
<evidence type="ECO:0000256" key="1">
    <source>
        <dbReference type="PIRSR" id="PIRSR605493-1"/>
    </source>
</evidence>
<dbReference type="Gene3D" id="3.50.30.40">
    <property type="entry name" value="Ribonuclease E inhibitor RraA/RraA-like"/>
    <property type="match status" value="1"/>
</dbReference>
<evidence type="ECO:0000313" key="2">
    <source>
        <dbReference type="EMBL" id="OQE28820.1"/>
    </source>
</evidence>
<dbReference type="STRING" id="303698.A0A1V6TSE8"/>
<dbReference type="GO" id="GO:0046872">
    <property type="term" value="F:metal ion binding"/>
    <property type="evidence" value="ECO:0007669"/>
    <property type="project" value="UniProtKB-KW"/>
</dbReference>
<sequence>MSKIAQALQGLKRFTTCDIGDALVKLKHPHGGFLDGLNMHSPGGGTSIYGPAITVKMVETNSPGPTPPMHFADANKEGHIMYIQQPKGLISACWGGLMSTRAQKLGALGVMVDGRIRDTQEHIDMKFPVFAQGTSVLGSNTFTRASEINVPLQFRGDLWIHPEDILVGDENGVVVVPPSLTEQVVELCQERFEIDEKTMEALRAGEPMGPTIKRLRK</sequence>
<gene>
    <name evidence="2" type="ORF">PENSTE_c003G01384</name>
</gene>
<dbReference type="OrthoDB" id="1476984at2759"/>
<evidence type="ECO:0008006" key="4">
    <source>
        <dbReference type="Google" id="ProtNLM"/>
    </source>
</evidence>
<proteinExistence type="predicted"/>
<dbReference type="PANTHER" id="PTHR33254:SF4">
    <property type="entry name" value="4-HYDROXY-4-METHYL-2-OXOGLUTARATE ALDOLASE 3-RELATED"/>
    <property type="match status" value="1"/>
</dbReference>
<protein>
    <recommendedName>
        <fullName evidence="4">RraA-like protein</fullName>
    </recommendedName>
</protein>